<dbReference type="PROSITE" id="PS50894">
    <property type="entry name" value="HPT"/>
    <property type="match status" value="1"/>
</dbReference>
<dbReference type="SMART" id="SM00091">
    <property type="entry name" value="PAS"/>
    <property type="match status" value="7"/>
</dbReference>
<evidence type="ECO:0000256" key="10">
    <source>
        <dbReference type="ARBA" id="ARBA00022777"/>
    </source>
</evidence>
<dbReference type="InterPro" id="IPR000014">
    <property type="entry name" value="PAS"/>
</dbReference>
<feature type="domain" description="PAC" evidence="23">
    <location>
        <begin position="1064"/>
        <end position="1116"/>
    </location>
</feature>
<dbReference type="SMART" id="SM00387">
    <property type="entry name" value="HATPase_c"/>
    <property type="match status" value="1"/>
</dbReference>
<feature type="modified residue" description="4-aspartylphosphate" evidence="18">
    <location>
        <position position="1959"/>
    </location>
</feature>
<dbReference type="InterPro" id="IPR001610">
    <property type="entry name" value="PAC"/>
</dbReference>
<dbReference type="Gene3D" id="3.30.565.10">
    <property type="entry name" value="Histidine kinase-like ATPase, C-terminal domain"/>
    <property type="match status" value="1"/>
</dbReference>
<dbReference type="SUPFAM" id="SSF55781">
    <property type="entry name" value="GAF domain-like"/>
    <property type="match status" value="1"/>
</dbReference>
<dbReference type="InterPro" id="IPR000700">
    <property type="entry name" value="PAS-assoc_C"/>
</dbReference>
<evidence type="ECO:0000256" key="11">
    <source>
        <dbReference type="ARBA" id="ARBA00022840"/>
    </source>
</evidence>
<feature type="domain" description="HPt" evidence="24">
    <location>
        <begin position="2068"/>
        <end position="2166"/>
    </location>
</feature>
<evidence type="ECO:0000259" key="20">
    <source>
        <dbReference type="PROSITE" id="PS50109"/>
    </source>
</evidence>
<dbReference type="Pfam" id="PF00989">
    <property type="entry name" value="PAS"/>
    <property type="match status" value="1"/>
</dbReference>
<dbReference type="GO" id="GO:0006355">
    <property type="term" value="P:regulation of DNA-templated transcription"/>
    <property type="evidence" value="ECO:0007669"/>
    <property type="project" value="InterPro"/>
</dbReference>
<dbReference type="OrthoDB" id="5555106at2"/>
<evidence type="ECO:0000256" key="14">
    <source>
        <dbReference type="ARBA" id="ARBA00023136"/>
    </source>
</evidence>
<dbReference type="InterPro" id="IPR005467">
    <property type="entry name" value="His_kinase_dom"/>
</dbReference>
<dbReference type="SMART" id="SM00086">
    <property type="entry name" value="PAC"/>
    <property type="match status" value="8"/>
</dbReference>
<keyword evidence="11" id="KW-0067">ATP-binding</keyword>
<keyword evidence="12 19" id="KW-1133">Transmembrane helix</keyword>
<dbReference type="Gene3D" id="3.40.50.2300">
    <property type="match status" value="1"/>
</dbReference>
<dbReference type="Gene3D" id="3.30.450.20">
    <property type="entry name" value="PAS domain"/>
    <property type="match status" value="8"/>
</dbReference>
<dbReference type="EMBL" id="QPJY01000012">
    <property type="protein sequence ID" value="RCX26058.1"/>
    <property type="molecule type" value="Genomic_DNA"/>
</dbReference>
<dbReference type="Pfam" id="PF08448">
    <property type="entry name" value="PAS_4"/>
    <property type="match status" value="3"/>
</dbReference>
<keyword evidence="4" id="KW-1003">Cell membrane</keyword>
<dbReference type="InterPro" id="IPR003661">
    <property type="entry name" value="HisK_dim/P_dom"/>
</dbReference>
<evidence type="ECO:0000256" key="5">
    <source>
        <dbReference type="ARBA" id="ARBA00022519"/>
    </source>
</evidence>
<evidence type="ECO:0000256" key="13">
    <source>
        <dbReference type="ARBA" id="ARBA00023012"/>
    </source>
</evidence>
<dbReference type="SUPFAM" id="SSF47226">
    <property type="entry name" value="Histidine-containing phosphotransfer domain, HPT domain"/>
    <property type="match status" value="1"/>
</dbReference>
<dbReference type="InterPro" id="IPR008207">
    <property type="entry name" value="Sig_transdc_His_kin_Hpt_dom"/>
</dbReference>
<dbReference type="SMART" id="SM00448">
    <property type="entry name" value="REC"/>
    <property type="match status" value="1"/>
</dbReference>
<evidence type="ECO:0000256" key="16">
    <source>
        <dbReference type="ARBA" id="ARBA00068150"/>
    </source>
</evidence>
<dbReference type="PROSITE" id="PS50110">
    <property type="entry name" value="RESPONSE_REGULATORY"/>
    <property type="match status" value="1"/>
</dbReference>
<feature type="domain" description="PAC" evidence="23">
    <location>
        <begin position="1321"/>
        <end position="1372"/>
    </location>
</feature>
<dbReference type="InterPro" id="IPR035965">
    <property type="entry name" value="PAS-like_dom_sf"/>
</dbReference>
<dbReference type="Pfam" id="PF00072">
    <property type="entry name" value="Response_reg"/>
    <property type="match status" value="1"/>
</dbReference>
<feature type="domain" description="PAC" evidence="23">
    <location>
        <begin position="810"/>
        <end position="862"/>
    </location>
</feature>
<evidence type="ECO:0000256" key="18">
    <source>
        <dbReference type="PROSITE-ProRule" id="PRU00169"/>
    </source>
</evidence>
<dbReference type="CDD" id="cd00082">
    <property type="entry name" value="HisKA"/>
    <property type="match status" value="1"/>
</dbReference>
<evidence type="ECO:0000256" key="1">
    <source>
        <dbReference type="ARBA" id="ARBA00000085"/>
    </source>
</evidence>
<dbReference type="PRINTS" id="PR00344">
    <property type="entry name" value="BCTRLSENSOR"/>
</dbReference>
<proteinExistence type="predicted"/>
<evidence type="ECO:0000256" key="2">
    <source>
        <dbReference type="ARBA" id="ARBA00004429"/>
    </source>
</evidence>
<dbReference type="Gene3D" id="1.20.120.160">
    <property type="entry name" value="HPT domain"/>
    <property type="match status" value="1"/>
</dbReference>
<dbReference type="NCBIfam" id="TIGR00229">
    <property type="entry name" value="sensory_box"/>
    <property type="match status" value="6"/>
</dbReference>
<dbReference type="PROSITE" id="PS50112">
    <property type="entry name" value="PAS"/>
    <property type="match status" value="5"/>
</dbReference>
<dbReference type="Gene3D" id="1.10.287.130">
    <property type="match status" value="1"/>
</dbReference>
<evidence type="ECO:0000256" key="19">
    <source>
        <dbReference type="SAM" id="Phobius"/>
    </source>
</evidence>
<dbReference type="CDD" id="cd17546">
    <property type="entry name" value="REC_hyHK_CKI1_RcsC-like"/>
    <property type="match status" value="1"/>
</dbReference>
<feature type="domain" description="PAC" evidence="23">
    <location>
        <begin position="1572"/>
        <end position="1626"/>
    </location>
</feature>
<evidence type="ECO:0000256" key="6">
    <source>
        <dbReference type="ARBA" id="ARBA00022553"/>
    </source>
</evidence>
<feature type="domain" description="PAS" evidence="22">
    <location>
        <begin position="1373"/>
        <end position="1426"/>
    </location>
</feature>
<feature type="domain" description="PAC" evidence="23">
    <location>
        <begin position="938"/>
        <end position="990"/>
    </location>
</feature>
<evidence type="ECO:0000313" key="26">
    <source>
        <dbReference type="Proteomes" id="UP000252707"/>
    </source>
</evidence>
<feature type="domain" description="PAC" evidence="23">
    <location>
        <begin position="1194"/>
        <end position="1246"/>
    </location>
</feature>
<keyword evidence="8 19" id="KW-0812">Transmembrane</keyword>
<dbReference type="Pfam" id="PF13426">
    <property type="entry name" value="PAS_9"/>
    <property type="match status" value="1"/>
</dbReference>
<comment type="catalytic activity">
    <reaction evidence="1">
        <text>ATP + protein L-histidine = ADP + protein N-phospho-L-histidine.</text>
        <dbReference type="EC" id="2.7.13.3"/>
    </reaction>
</comment>
<feature type="domain" description="PAS" evidence="22">
    <location>
        <begin position="1501"/>
        <end position="1554"/>
    </location>
</feature>
<dbReference type="SMART" id="SM00388">
    <property type="entry name" value="HisKA"/>
    <property type="match status" value="1"/>
</dbReference>
<dbReference type="PROSITE" id="PS50113">
    <property type="entry name" value="PAC"/>
    <property type="match status" value="8"/>
</dbReference>
<organism evidence="25 26">
    <name type="scientific">Thioalbus denitrificans</name>
    <dbReference type="NCBI Taxonomy" id="547122"/>
    <lineage>
        <taxon>Bacteria</taxon>
        <taxon>Pseudomonadati</taxon>
        <taxon>Pseudomonadota</taxon>
        <taxon>Gammaproteobacteria</taxon>
        <taxon>Chromatiales</taxon>
        <taxon>Ectothiorhodospiraceae</taxon>
        <taxon>Thioalbus</taxon>
    </lineage>
</organism>
<dbReference type="InterPro" id="IPR003018">
    <property type="entry name" value="GAF"/>
</dbReference>
<dbReference type="Pfam" id="PF01627">
    <property type="entry name" value="Hpt"/>
    <property type="match status" value="1"/>
</dbReference>
<dbReference type="GO" id="GO:0005524">
    <property type="term" value="F:ATP binding"/>
    <property type="evidence" value="ECO:0007669"/>
    <property type="project" value="UniProtKB-KW"/>
</dbReference>
<keyword evidence="9" id="KW-0547">Nucleotide-binding</keyword>
<accession>A0A369BZ56</accession>
<gene>
    <name evidence="25" type="ORF">DFQ59_11261</name>
</gene>
<dbReference type="SUPFAM" id="SSF52172">
    <property type="entry name" value="CheY-like"/>
    <property type="match status" value="1"/>
</dbReference>
<keyword evidence="5" id="KW-0997">Cell inner membrane</keyword>
<dbReference type="PROSITE" id="PS50109">
    <property type="entry name" value="HIS_KIN"/>
    <property type="match status" value="1"/>
</dbReference>
<evidence type="ECO:0000256" key="3">
    <source>
        <dbReference type="ARBA" id="ARBA00012438"/>
    </source>
</evidence>
<evidence type="ECO:0000256" key="17">
    <source>
        <dbReference type="PROSITE-ProRule" id="PRU00110"/>
    </source>
</evidence>
<dbReference type="InterPro" id="IPR013655">
    <property type="entry name" value="PAS_fold_3"/>
</dbReference>
<dbReference type="InterPro" id="IPR011006">
    <property type="entry name" value="CheY-like_superfamily"/>
</dbReference>
<dbReference type="Pfam" id="PF13185">
    <property type="entry name" value="GAF_2"/>
    <property type="match status" value="1"/>
</dbReference>
<dbReference type="CDD" id="cd00130">
    <property type="entry name" value="PAS"/>
    <property type="match status" value="8"/>
</dbReference>
<keyword evidence="13" id="KW-0902">Two-component regulatory system</keyword>
<dbReference type="Pfam" id="PF00512">
    <property type="entry name" value="HisKA"/>
    <property type="match status" value="1"/>
</dbReference>
<dbReference type="InterPro" id="IPR036641">
    <property type="entry name" value="HPT_dom_sf"/>
</dbReference>
<dbReference type="GO" id="GO:0000155">
    <property type="term" value="F:phosphorelay sensor kinase activity"/>
    <property type="evidence" value="ECO:0007669"/>
    <property type="project" value="InterPro"/>
</dbReference>
<dbReference type="InterPro" id="IPR029016">
    <property type="entry name" value="GAF-like_dom_sf"/>
</dbReference>
<feature type="domain" description="PAC" evidence="23">
    <location>
        <begin position="1453"/>
        <end position="1504"/>
    </location>
</feature>
<dbReference type="SMART" id="SM00073">
    <property type="entry name" value="HPT"/>
    <property type="match status" value="1"/>
</dbReference>
<dbReference type="SMART" id="SM00065">
    <property type="entry name" value="GAF"/>
    <property type="match status" value="1"/>
</dbReference>
<dbReference type="SUPFAM" id="SSF55785">
    <property type="entry name" value="PYP-like sensor domain (PAS domain)"/>
    <property type="match status" value="8"/>
</dbReference>
<dbReference type="SUPFAM" id="SSF55874">
    <property type="entry name" value="ATPase domain of HSP90 chaperone/DNA topoisomerase II/histidine kinase"/>
    <property type="match status" value="1"/>
</dbReference>
<dbReference type="PANTHER" id="PTHR43047">
    <property type="entry name" value="TWO-COMPONENT HISTIDINE PROTEIN KINASE"/>
    <property type="match status" value="1"/>
</dbReference>
<evidence type="ECO:0000259" key="24">
    <source>
        <dbReference type="PROSITE" id="PS50894"/>
    </source>
</evidence>
<comment type="caution">
    <text evidence="25">The sequence shown here is derived from an EMBL/GenBank/DDBJ whole genome shotgun (WGS) entry which is preliminary data.</text>
</comment>
<dbReference type="InterPro" id="IPR013767">
    <property type="entry name" value="PAS_fold"/>
</dbReference>
<feature type="domain" description="PAS" evidence="22">
    <location>
        <begin position="426"/>
        <end position="496"/>
    </location>
</feature>
<name>A0A369BZ56_9GAMM</name>
<sequence>MKNQPPIPPPDPPSPHTPFRILTVVLLYAIFAALWILLSDKALEWALGAPGPVTLVSTLKGWLFVLVTSLLLYGLMRRLLGPAAAADRQRESLRPQRLPLALIFASIAFLTAGSITLSFNQQKHAELARLQAIADLKTRQIGDWLQERFADANILHGSRIYSDLYQRWRTDDDTSSRDLLLSRLTSYSRLNGFGDVLLLDPQAEPLWDSGGGTLAIGPILRTAALDAIDANRLRLLGPYRDGTGRVHLDFVVPLPAVAGQPGPIIVLHANPGDYLYPLLQRWPVPSTTAETLLFRRDGDDVLFLNELRHQQDTAAKLRVSVKKKRLLAAQALRGDVSLGSLVEGVDYRGEPGMGVVRGIPGTDWYLVAKIDRAELYAGMERELFWTGLAGLLALFAAAVGAFLFREHQALALSLREREAQREKLRALELLESIASGSTDAIFAKDSDGRYILYNRAAEEVAGKPREQALGHRDTDLFPAGQAARIIAQDREVLTGGQPVTIEETLTTVSGEATFLTTKGPLHDEAGNTIGLFGIARNITERKRSEAFLQRANRALRTLSECNQALVRAENEEELLHATCRIVVDYGGYRMAWVGLAKTDPERTVQPVAEAGQVGDYLKSIHVSWGDNERGHGPTGTAIRERRPVVNRDVRSEPGFEPWREAARQHGYLSTIALPILPDESQCIGALNIYAVEPDAFDAEEVELLTELSSDLAYGIRALRERRARQAAEAALQESATRLHHLLEASPTITYSLRVADGALVPGEVSDNIERITGHTPAAALQPGWWQNHIHPEDLTAAMAARNRLLEQGHLVHEYRFARGDGHYIWINDELRLINDASGQPVEVVGAWTDITARKQATAELRRQERLLSESQRIGHIGSWELDLDSGKIHWTEETYRIHGVTPEAFGDTLDEFLALIHPEDRSAMQSWIDALLAQEAPGDLEFRTVHPDGGIRVINGRGVLECDAMGRPIRAAGTAQDITDLKRAQESLERERGFLKTLVQTLPDLVWLKDANGFFLACNPRFESFYGATEAEIVGKSDYDFVDRELADFFRAKDRAAIAAGAPLVNEEEVTFADGHRELLETIKTPMHDGQGQLIGVLGIARDISAARRVQEALRQERDRNQYYLDTMQTLMVALDAEGRITMINRKSRELLGYSEQELLGRNWFETCMPQPLGMAEIYPEFRQYIDGALCPAEYFETRLQCRDGTLRLIAWHNALLTDGEGTIRGVLYSGEDYTERRAVEVALREKDALLREMSAIAHIGAWEFDPETGSGTWTDEVARIHETDPGQETSIDRGLAFFHGEWRETIETAIHDAIGSGTPYDLELELVTATGKRKWVRTIGIPVRQDGRTVKVHGTLQDITGRKQAELALRESEAQIRLLLESTAEAIYGVDLEGICTFVNPACLRMLGYDREEELLGREIHELIHHSHADGSPYPALECRAYNAYQTREGVHVDDEVFWRRDGTSLPVEYWAYPIHRGGDVVGAVVAWLDISERRQAEEQLRKLSLAVEQSPESIVITNLDAEIEYVNEAFIRTTGYSRAEVLGENPRILHSDRTPRPTYEGLWEALTHGRTWKGEFLNRRKDGSEYVEFAIITPIRQPDGRITHYVAVKEDITEKKRIGEELDRHRHHLEELVATRTAELAEAKEAAETANRAKSAFLANMSHEIRTPMNAIIGLTHLMQGRVAEPEQAARLRKIDTAAGHLLSIINDILDLSKIEAGRLELEQTDFALGTVLDHVRSLIAEPARSKGLTIVVDTDAAPLWLRGDPTRLRQALLNFAGNAVKFTERGTITLRARLLEETGGRFLLRFEVQDTGIGIPAENLARLFEPFEQADASTTRRYGGTGLGLAITRRLAEMMGGEVGAKSKPGHGSTFWFTARFNQGRAVGTTLSPTPGDDVENLLRRHHAGARLLLAEDNAINREVALELLHDAGLAVETAANGMEAVARVRSNNYDLVLMDMQMPEMNGLEATRTIRALPGRETLPILALTANVFNEDRQACLEAGMNDFIAKPVDPGTLYAVLLKWLPAAAGAVGTREPEDTATTDPGERLSRIPGLDSARGLALVGGKMEKYARLLAMFADSHHGDIGHLSDRLAANDLAGVEQLAHALKGSAGNLGAMGVYSAAEALQTAIRQGAGRDEAHRRHAILATELSALIESIRSQLPATPPPTMAADPTHLGKVLRKLARLLETGDLDAGNLAQEESALLRAGLGATGDDLLTRIELFDYEGAFELLQTLQESDEADG</sequence>
<dbReference type="Pfam" id="PF02518">
    <property type="entry name" value="HATPase_c"/>
    <property type="match status" value="1"/>
</dbReference>
<feature type="domain" description="Response regulatory" evidence="21">
    <location>
        <begin position="1910"/>
        <end position="2026"/>
    </location>
</feature>
<dbReference type="InterPro" id="IPR001789">
    <property type="entry name" value="Sig_transdc_resp-reg_receiver"/>
</dbReference>
<feature type="transmembrane region" description="Helical" evidence="19">
    <location>
        <begin position="20"/>
        <end position="38"/>
    </location>
</feature>
<feature type="domain" description="PAS" evidence="22">
    <location>
        <begin position="1117"/>
        <end position="1171"/>
    </location>
</feature>
<evidence type="ECO:0000256" key="8">
    <source>
        <dbReference type="ARBA" id="ARBA00022692"/>
    </source>
</evidence>
<reference evidence="25 26" key="1">
    <citation type="submission" date="2018-07" db="EMBL/GenBank/DDBJ databases">
        <title>Genomic Encyclopedia of Type Strains, Phase IV (KMG-IV): sequencing the most valuable type-strain genomes for metagenomic binning, comparative biology and taxonomic classification.</title>
        <authorList>
            <person name="Goeker M."/>
        </authorList>
    </citation>
    <scope>NUCLEOTIDE SEQUENCE [LARGE SCALE GENOMIC DNA]</scope>
    <source>
        <strain evidence="25 26">DSM 26407</strain>
    </source>
</reference>
<dbReference type="PANTHER" id="PTHR43047:SF64">
    <property type="entry name" value="HISTIDINE KINASE CONTAINING CHEY-HOMOLOGOUS RECEIVER DOMAIN AND PAS DOMAIN-RELATED"/>
    <property type="match status" value="1"/>
</dbReference>
<dbReference type="FunFam" id="1.10.287.130:FF:000002">
    <property type="entry name" value="Two-component osmosensing histidine kinase"/>
    <property type="match status" value="1"/>
</dbReference>
<evidence type="ECO:0000256" key="7">
    <source>
        <dbReference type="ARBA" id="ARBA00022679"/>
    </source>
</evidence>
<feature type="transmembrane region" description="Helical" evidence="19">
    <location>
        <begin position="100"/>
        <end position="119"/>
    </location>
</feature>
<dbReference type="SUPFAM" id="SSF47384">
    <property type="entry name" value="Homodimeric domain of signal transducing histidine kinase"/>
    <property type="match status" value="1"/>
</dbReference>
<evidence type="ECO:0000256" key="15">
    <source>
        <dbReference type="ARBA" id="ARBA00064003"/>
    </source>
</evidence>
<keyword evidence="7" id="KW-0808">Transferase</keyword>
<dbReference type="RefSeq" id="WP_114280952.1">
    <property type="nucleotide sequence ID" value="NZ_QPJY01000012.1"/>
</dbReference>
<dbReference type="CDD" id="cd16922">
    <property type="entry name" value="HATPase_EvgS-ArcB-TorS-like"/>
    <property type="match status" value="1"/>
</dbReference>
<evidence type="ECO:0000259" key="21">
    <source>
        <dbReference type="PROSITE" id="PS50110"/>
    </source>
</evidence>
<dbReference type="InterPro" id="IPR004358">
    <property type="entry name" value="Sig_transdc_His_kin-like_C"/>
</dbReference>
<evidence type="ECO:0000256" key="4">
    <source>
        <dbReference type="ARBA" id="ARBA00022475"/>
    </source>
</evidence>
<evidence type="ECO:0000259" key="23">
    <source>
        <dbReference type="PROSITE" id="PS50113"/>
    </source>
</evidence>
<dbReference type="InterPro" id="IPR003594">
    <property type="entry name" value="HATPase_dom"/>
</dbReference>
<evidence type="ECO:0000256" key="12">
    <source>
        <dbReference type="ARBA" id="ARBA00022989"/>
    </source>
</evidence>
<protein>
    <recommendedName>
        <fullName evidence="16">Sensory/regulatory protein RpfC</fullName>
        <ecNumber evidence="3">2.7.13.3</ecNumber>
    </recommendedName>
</protein>
<dbReference type="Gene3D" id="3.30.450.40">
    <property type="match status" value="1"/>
</dbReference>
<evidence type="ECO:0000313" key="25">
    <source>
        <dbReference type="EMBL" id="RCX26058.1"/>
    </source>
</evidence>
<feature type="domain" description="PAC" evidence="23">
    <location>
        <begin position="499"/>
        <end position="550"/>
    </location>
</feature>
<comment type="subunit">
    <text evidence="15">At low DSF concentrations, interacts with RpfF.</text>
</comment>
<dbReference type="EC" id="2.7.13.3" evidence="3"/>
<keyword evidence="14 19" id="KW-0472">Membrane</keyword>
<evidence type="ECO:0000259" key="22">
    <source>
        <dbReference type="PROSITE" id="PS50112"/>
    </source>
</evidence>
<dbReference type="InterPro" id="IPR036890">
    <property type="entry name" value="HATPase_C_sf"/>
</dbReference>
<dbReference type="GO" id="GO:0005886">
    <property type="term" value="C:plasma membrane"/>
    <property type="evidence" value="ECO:0007669"/>
    <property type="project" value="UniProtKB-SubCell"/>
</dbReference>
<evidence type="ECO:0000256" key="9">
    <source>
        <dbReference type="ARBA" id="ARBA00022741"/>
    </source>
</evidence>
<feature type="modified residue" description="Phosphohistidine" evidence="17">
    <location>
        <position position="2107"/>
    </location>
</feature>
<feature type="domain" description="PAS" evidence="22">
    <location>
        <begin position="991"/>
        <end position="1061"/>
    </location>
</feature>
<dbReference type="Gene3D" id="2.10.70.100">
    <property type="match status" value="2"/>
</dbReference>
<dbReference type="FunFam" id="3.30.565.10:FF:000010">
    <property type="entry name" value="Sensor histidine kinase RcsC"/>
    <property type="match status" value="1"/>
</dbReference>
<keyword evidence="26" id="KW-1185">Reference proteome</keyword>
<keyword evidence="6 18" id="KW-0597">Phosphoprotein</keyword>
<feature type="transmembrane region" description="Helical" evidence="19">
    <location>
        <begin position="59"/>
        <end position="80"/>
    </location>
</feature>
<dbReference type="Pfam" id="PF08447">
    <property type="entry name" value="PAS_3"/>
    <property type="match status" value="3"/>
</dbReference>
<feature type="domain" description="Histidine kinase" evidence="20">
    <location>
        <begin position="1662"/>
        <end position="1882"/>
    </location>
</feature>
<keyword evidence="10" id="KW-0418">Kinase</keyword>
<dbReference type="Proteomes" id="UP000252707">
    <property type="component" value="Unassembled WGS sequence"/>
</dbReference>
<comment type="subcellular location">
    <subcellularLocation>
        <location evidence="2">Cell inner membrane</location>
        <topology evidence="2">Multi-pass membrane protein</topology>
    </subcellularLocation>
</comment>
<dbReference type="CDD" id="cd00088">
    <property type="entry name" value="HPT"/>
    <property type="match status" value="1"/>
</dbReference>
<dbReference type="InterPro" id="IPR013656">
    <property type="entry name" value="PAS_4"/>
</dbReference>
<dbReference type="InterPro" id="IPR036097">
    <property type="entry name" value="HisK_dim/P_sf"/>
</dbReference>